<dbReference type="GO" id="GO:0016042">
    <property type="term" value="P:lipid catabolic process"/>
    <property type="evidence" value="ECO:0007669"/>
    <property type="project" value="UniProtKB-KW"/>
</dbReference>
<dbReference type="Pfam" id="PF03403">
    <property type="entry name" value="PAF-AH_p_II"/>
    <property type="match status" value="1"/>
</dbReference>
<dbReference type="GO" id="GO:0003847">
    <property type="term" value="F:1-alkyl-2-acetylglycerophosphocholine esterase activity"/>
    <property type="evidence" value="ECO:0007669"/>
    <property type="project" value="TreeGrafter"/>
</dbReference>
<keyword evidence="2" id="KW-0442">Lipid degradation</keyword>
<evidence type="ECO:0000256" key="3">
    <source>
        <dbReference type="ARBA" id="ARBA00023098"/>
    </source>
</evidence>
<dbReference type="SUPFAM" id="SSF53474">
    <property type="entry name" value="alpha/beta-Hydrolases"/>
    <property type="match status" value="1"/>
</dbReference>
<dbReference type="InterPro" id="IPR029058">
    <property type="entry name" value="AB_hydrolase_fold"/>
</dbReference>
<dbReference type="PANTHER" id="PTHR10272:SF0">
    <property type="entry name" value="PLATELET-ACTIVATING FACTOR ACETYLHYDROLASE"/>
    <property type="match status" value="1"/>
</dbReference>
<evidence type="ECO:0000256" key="1">
    <source>
        <dbReference type="ARBA" id="ARBA00022801"/>
    </source>
</evidence>
<gene>
    <name evidence="5" type="ORF">LX83_007337</name>
</gene>
<dbReference type="AlphaFoldDB" id="A0AAE3GLI7"/>
<dbReference type="RefSeq" id="WP_253780814.1">
    <property type="nucleotide sequence ID" value="NZ_JAMTCK010000035.1"/>
</dbReference>
<proteinExistence type="predicted"/>
<evidence type="ECO:0000313" key="5">
    <source>
        <dbReference type="EMBL" id="MCP2170446.1"/>
    </source>
</evidence>
<evidence type="ECO:0000313" key="6">
    <source>
        <dbReference type="Proteomes" id="UP001206128"/>
    </source>
</evidence>
<keyword evidence="1 5" id="KW-0378">Hydrolase</keyword>
<reference evidence="5" key="1">
    <citation type="submission" date="2022-06" db="EMBL/GenBank/DDBJ databases">
        <title>Genomic Encyclopedia of Archaeal and Bacterial Type Strains, Phase II (KMG-II): from individual species to whole genera.</title>
        <authorList>
            <person name="Goeker M."/>
        </authorList>
    </citation>
    <scope>NUCLEOTIDE SEQUENCE</scope>
    <source>
        <strain evidence="5">DSM 43935</strain>
    </source>
</reference>
<comment type="caution">
    <text evidence="5">The sequence shown here is derived from an EMBL/GenBank/DDBJ whole genome shotgun (WGS) entry which is preliminary data.</text>
</comment>
<feature type="chain" id="PRO_5041976539" evidence="4">
    <location>
        <begin position="25"/>
        <end position="418"/>
    </location>
</feature>
<evidence type="ECO:0000256" key="4">
    <source>
        <dbReference type="SAM" id="SignalP"/>
    </source>
</evidence>
<evidence type="ECO:0000256" key="2">
    <source>
        <dbReference type="ARBA" id="ARBA00022963"/>
    </source>
</evidence>
<keyword evidence="4" id="KW-0732">Signal</keyword>
<accession>A0AAE3GLI7</accession>
<organism evidence="5 6">
    <name type="scientific">Goodfellowiella coeruleoviolacea</name>
    <dbReference type="NCBI Taxonomy" id="334858"/>
    <lineage>
        <taxon>Bacteria</taxon>
        <taxon>Bacillati</taxon>
        <taxon>Actinomycetota</taxon>
        <taxon>Actinomycetes</taxon>
        <taxon>Pseudonocardiales</taxon>
        <taxon>Pseudonocardiaceae</taxon>
        <taxon>Goodfellowiella</taxon>
    </lineage>
</organism>
<dbReference type="PANTHER" id="PTHR10272">
    <property type="entry name" value="PLATELET-ACTIVATING FACTOR ACETYLHYDROLASE"/>
    <property type="match status" value="1"/>
</dbReference>
<protein>
    <submittedName>
        <fullName evidence="5">Alpha/beta hydrolase family protein</fullName>
    </submittedName>
</protein>
<name>A0AAE3GLI7_9PSEU</name>
<dbReference type="Gene3D" id="3.40.50.1820">
    <property type="entry name" value="alpha/beta hydrolase"/>
    <property type="match status" value="1"/>
</dbReference>
<keyword evidence="3" id="KW-0443">Lipid metabolism</keyword>
<sequence length="418" mass="44770">MRRALLTCLLAATAVAVTAGPATAVPAEPALAAPTAAGPTLAGFTLPRPTGPHPVGTTELHLVQHGRADPWVPDQTRELMISVWYPAQRSPRSPVAGYLPPDLADHYAEHPPLGLPAGRVDWRGVQTQALTGAPVSGAGYPVVLYSPGVGVSRALGTVLVAELASRGYVVVTVDHTHETEVAFPGGRVEPTRVPFDQPDTDGQKSALLMDSRDQDIRFVLDQLTVLAAGGNPDAEQRRLPSGLGRALDMANVGMFGHSGGGVTTGRVMYADRRVDAGINMEGFLEFGNTRPENGVDRPILMMGARSHEQQPPLYGKPRTHLTDPSWATFWAHSTGWKLDLNVPDGRHYTFTDAQWFLPQLAGPLGIDNQATIGTVDPVRITAAERAYTAAFFDQHLKHRPQPLLTGPSACYPDVSVIR</sequence>
<dbReference type="EMBL" id="JAMTCK010000035">
    <property type="protein sequence ID" value="MCP2170446.1"/>
    <property type="molecule type" value="Genomic_DNA"/>
</dbReference>
<feature type="signal peptide" evidence="4">
    <location>
        <begin position="1"/>
        <end position="24"/>
    </location>
</feature>
<dbReference type="Proteomes" id="UP001206128">
    <property type="component" value="Unassembled WGS sequence"/>
</dbReference>
<keyword evidence="6" id="KW-1185">Reference proteome</keyword>